<evidence type="ECO:0000256" key="8">
    <source>
        <dbReference type="ARBA" id="ARBA00023136"/>
    </source>
</evidence>
<evidence type="ECO:0000313" key="12">
    <source>
        <dbReference type="EMBL" id="MEK8132378.1"/>
    </source>
</evidence>
<reference evidence="12 13" key="1">
    <citation type="submission" date="2024-04" db="EMBL/GenBank/DDBJ databases">
        <title>draft genome sequnece of Paenibacillus filicis.</title>
        <authorList>
            <person name="Kim D.-U."/>
        </authorList>
    </citation>
    <scope>NUCLEOTIDE SEQUENCE [LARGE SCALE GENOMIC DNA]</scope>
    <source>
        <strain evidence="12 13">KACC14197</strain>
    </source>
</reference>
<feature type="transmembrane region" description="Helical" evidence="9">
    <location>
        <begin position="246"/>
        <end position="264"/>
    </location>
</feature>
<feature type="domain" description="CopC" evidence="10">
    <location>
        <begin position="36"/>
        <end position="130"/>
    </location>
</feature>
<evidence type="ECO:0000256" key="7">
    <source>
        <dbReference type="ARBA" id="ARBA00023008"/>
    </source>
</evidence>
<evidence type="ECO:0000256" key="6">
    <source>
        <dbReference type="ARBA" id="ARBA00022989"/>
    </source>
</evidence>
<dbReference type="PANTHER" id="PTHR34820:SF4">
    <property type="entry name" value="INNER MEMBRANE PROTEIN YEBZ"/>
    <property type="match status" value="1"/>
</dbReference>
<name>A0ABU9DW95_9BACL</name>
<feature type="transmembrane region" description="Helical" evidence="9">
    <location>
        <begin position="333"/>
        <end position="358"/>
    </location>
</feature>
<feature type="transmembrane region" description="Helical" evidence="9">
    <location>
        <begin position="271"/>
        <end position="290"/>
    </location>
</feature>
<protein>
    <submittedName>
        <fullName evidence="12">Copper resistance protein CopC</fullName>
    </submittedName>
</protein>
<dbReference type="Proteomes" id="UP001469365">
    <property type="component" value="Unassembled WGS sequence"/>
</dbReference>
<dbReference type="InterPro" id="IPR007348">
    <property type="entry name" value="CopC_dom"/>
</dbReference>
<dbReference type="Pfam" id="PF04234">
    <property type="entry name" value="CopC"/>
    <property type="match status" value="1"/>
</dbReference>
<keyword evidence="8 9" id="KW-0472">Membrane</keyword>
<keyword evidence="13" id="KW-1185">Reference proteome</keyword>
<feature type="transmembrane region" description="Helical" evidence="9">
    <location>
        <begin position="167"/>
        <end position="186"/>
    </location>
</feature>
<feature type="transmembrane region" description="Helical" evidence="9">
    <location>
        <begin position="370"/>
        <end position="393"/>
    </location>
</feature>
<evidence type="ECO:0000259" key="11">
    <source>
        <dbReference type="Pfam" id="PF05425"/>
    </source>
</evidence>
<dbReference type="Pfam" id="PF05425">
    <property type="entry name" value="CopD"/>
    <property type="match status" value="1"/>
</dbReference>
<evidence type="ECO:0000256" key="4">
    <source>
        <dbReference type="ARBA" id="ARBA00022723"/>
    </source>
</evidence>
<keyword evidence="7" id="KW-0186">Copper</keyword>
<dbReference type="Gene3D" id="2.60.40.1220">
    <property type="match status" value="1"/>
</dbReference>
<keyword evidence="4" id="KW-0479">Metal-binding</keyword>
<evidence type="ECO:0000256" key="2">
    <source>
        <dbReference type="ARBA" id="ARBA00022475"/>
    </source>
</evidence>
<organism evidence="12 13">
    <name type="scientific">Paenibacillus filicis</name>
    <dbReference type="NCBI Taxonomy" id="669464"/>
    <lineage>
        <taxon>Bacteria</taxon>
        <taxon>Bacillati</taxon>
        <taxon>Bacillota</taxon>
        <taxon>Bacilli</taxon>
        <taxon>Bacillales</taxon>
        <taxon>Paenibacillaceae</taxon>
        <taxon>Paenibacillus</taxon>
    </lineage>
</organism>
<dbReference type="RefSeq" id="WP_341419512.1">
    <property type="nucleotide sequence ID" value="NZ_JBBPCC010000029.1"/>
</dbReference>
<evidence type="ECO:0000259" key="10">
    <source>
        <dbReference type="Pfam" id="PF04234"/>
    </source>
</evidence>
<keyword evidence="2" id="KW-1003">Cell membrane</keyword>
<keyword evidence="6 9" id="KW-1133">Transmembrane helix</keyword>
<feature type="transmembrane region" description="Helical" evidence="9">
    <location>
        <begin position="405"/>
        <end position="427"/>
    </location>
</feature>
<dbReference type="SUPFAM" id="SSF81296">
    <property type="entry name" value="E set domains"/>
    <property type="match status" value="1"/>
</dbReference>
<feature type="domain" description="Copper resistance protein D" evidence="11">
    <location>
        <begin position="332"/>
        <end position="423"/>
    </location>
</feature>
<comment type="subcellular location">
    <subcellularLocation>
        <location evidence="1">Cell membrane</location>
        <topology evidence="1">Multi-pass membrane protein</topology>
    </subcellularLocation>
</comment>
<evidence type="ECO:0000256" key="1">
    <source>
        <dbReference type="ARBA" id="ARBA00004651"/>
    </source>
</evidence>
<dbReference type="PANTHER" id="PTHR34820">
    <property type="entry name" value="INNER MEMBRANE PROTEIN YEBZ"/>
    <property type="match status" value="1"/>
</dbReference>
<proteinExistence type="predicted"/>
<evidence type="ECO:0000313" key="13">
    <source>
        <dbReference type="Proteomes" id="UP001469365"/>
    </source>
</evidence>
<dbReference type="InterPro" id="IPR008457">
    <property type="entry name" value="Cu-R_CopD_dom"/>
</dbReference>
<feature type="transmembrane region" description="Helical" evidence="9">
    <location>
        <begin position="207"/>
        <end position="226"/>
    </location>
</feature>
<accession>A0ABU9DW95</accession>
<keyword evidence="3 9" id="KW-0812">Transmembrane</keyword>
<evidence type="ECO:0000256" key="9">
    <source>
        <dbReference type="SAM" id="Phobius"/>
    </source>
</evidence>
<dbReference type="InterPro" id="IPR014755">
    <property type="entry name" value="Cu-Rt/internalin_Ig-like"/>
</dbReference>
<dbReference type="EMBL" id="JBBPCC010000029">
    <property type="protein sequence ID" value="MEK8132378.1"/>
    <property type="molecule type" value="Genomic_DNA"/>
</dbReference>
<dbReference type="InterPro" id="IPR014756">
    <property type="entry name" value="Ig_E-set"/>
</dbReference>
<evidence type="ECO:0000256" key="5">
    <source>
        <dbReference type="ARBA" id="ARBA00022729"/>
    </source>
</evidence>
<evidence type="ECO:0000256" key="3">
    <source>
        <dbReference type="ARBA" id="ARBA00022692"/>
    </source>
</evidence>
<feature type="transmembrane region" description="Helical" evidence="9">
    <location>
        <begin position="12"/>
        <end position="29"/>
    </location>
</feature>
<comment type="caution">
    <text evidence="12">The sequence shown here is derived from an EMBL/GenBank/DDBJ whole genome shotgun (WGS) entry which is preliminary data.</text>
</comment>
<feature type="transmembrane region" description="Helical" evidence="9">
    <location>
        <begin position="302"/>
        <end position="321"/>
    </location>
</feature>
<keyword evidence="5" id="KW-0732">Signal</keyword>
<sequence>MNVSRLHRTRARIWVYVWMIALMVFWMLPADRVHAHASLVQAVPEAGSELERSPEAVTLTFNERLEEGLYYVRVYDKDKHKVTDKVAVMNESRTAVILDLPELARGTYLATYHVISADGHPIQGSYLFAVGQSLDAPSAASSNESMEHMHRHASDLGGLGTKDVLQFAARIAFYVSMLTLTGWVLWQRWFGLGQPEQTQSLLRKVTGVLQQAYTVVYILFMGAHLGDLVGDGGTEGLISLFTKTTIGPAWLAGLLLALLSFVCLQRGPWLAYGWVAAVWFSKSLLGHASAFQPKSQTLLLDWLHLGASAVWVGGLVMLLYLWRVHQEGVRKLLPVFSTAALLSIIVLAVTGTLSTLIFLPDIEYVLETAWGRWLIAKTGLVLLVILTAAVIRYTLKRKKERALGALIRVDAALMTCILVIVGIFTYLTPMPANTPLQWHVMGQKIHMTTQITPNAPGVNRFTVKVWLLEQLGPPKQVILKLQSPDMPDIAPFEVPLVPAEDASVDEDYGMKRYTYKAQGPYLPYAGRWNIEVRVMDSNDDETVYPNEIRLY</sequence>
<dbReference type="InterPro" id="IPR032694">
    <property type="entry name" value="CopC/D"/>
</dbReference>
<gene>
    <name evidence="12" type="ORF">WMW72_31215</name>
</gene>